<dbReference type="Proteomes" id="UP000002010">
    <property type="component" value="Chromosome"/>
</dbReference>
<reference evidence="1 2" key="1">
    <citation type="journal article" date="2009" name="PLoS Genet.">
        <title>The complete genome and proteome of Laribacter hongkongensis reveal potential mechanisms for adaptations to different temperatures and habitats.</title>
        <authorList>
            <person name="Woo P.C."/>
            <person name="Lau S.K."/>
            <person name="Tse H."/>
            <person name="Teng J.L."/>
            <person name="Curreem S.O."/>
            <person name="Tsang A.K."/>
            <person name="Fan R.Y."/>
            <person name="Wong G.K."/>
            <person name="Huang Y."/>
            <person name="Loman N.J."/>
            <person name="Snyder L.A."/>
            <person name="Cai J.J."/>
            <person name="Huang J.D."/>
            <person name="Mak W."/>
            <person name="Pallen M.J."/>
            <person name="Lok S."/>
            <person name="Yuen K.Y."/>
        </authorList>
    </citation>
    <scope>NUCLEOTIDE SEQUENCE [LARGE SCALE GENOMIC DNA]</scope>
    <source>
        <strain evidence="1 2">HLHK9</strain>
    </source>
</reference>
<proteinExistence type="predicted"/>
<keyword evidence="2" id="KW-1185">Reference proteome</keyword>
<accession>C1DB20</accession>
<dbReference type="KEGG" id="lhk:LHK_02376"/>
<evidence type="ECO:0000313" key="1">
    <source>
        <dbReference type="EMBL" id="ACO75358.1"/>
    </source>
</evidence>
<protein>
    <submittedName>
        <fullName evidence="1">Uncharacterized protein</fullName>
    </submittedName>
</protein>
<dbReference type="STRING" id="557598.LHK_02376"/>
<dbReference type="HOGENOM" id="CLU_2880331_0_0_4"/>
<sequence>MYLVLKHPVQFRYGICRPCMFRAEVPVICAVSAGPDLVAPWLEIAFLPAMPCYCTDRATLITT</sequence>
<evidence type="ECO:0000313" key="2">
    <source>
        <dbReference type="Proteomes" id="UP000002010"/>
    </source>
</evidence>
<organism evidence="1 2">
    <name type="scientific">Laribacter hongkongensis (strain HLHK9)</name>
    <dbReference type="NCBI Taxonomy" id="557598"/>
    <lineage>
        <taxon>Bacteria</taxon>
        <taxon>Pseudomonadati</taxon>
        <taxon>Pseudomonadota</taxon>
        <taxon>Betaproteobacteria</taxon>
        <taxon>Neisseriales</taxon>
        <taxon>Aquaspirillaceae</taxon>
        <taxon>Laribacter</taxon>
    </lineage>
</organism>
<dbReference type="EMBL" id="CP001154">
    <property type="protein sequence ID" value="ACO75358.1"/>
    <property type="molecule type" value="Genomic_DNA"/>
</dbReference>
<dbReference type="AlphaFoldDB" id="C1DB20"/>
<gene>
    <name evidence="1" type="ordered locus">LHK_02376</name>
</gene>
<name>C1DB20_LARHH</name>